<evidence type="ECO:0000256" key="1">
    <source>
        <dbReference type="SAM" id="MobiDB-lite"/>
    </source>
</evidence>
<name>A0A2S2NY92_SCHGA</name>
<sequence length="113" mass="12905">MFGSINGFYKQEEEHRETCYTDEEGKDDVNSVHQHSTVANSGSYGDREVEFEQFGSRHSTSDGHQTEGGHAISHFSLNSFDIAVAPRTFYNNDEPEEMDDYEPCYELVYSMSD</sequence>
<feature type="compositionally biased region" description="Basic and acidic residues" evidence="1">
    <location>
        <begin position="10"/>
        <end position="19"/>
    </location>
</feature>
<organism evidence="2">
    <name type="scientific">Schizaphis graminum</name>
    <name type="common">Green bug aphid</name>
    <dbReference type="NCBI Taxonomy" id="13262"/>
    <lineage>
        <taxon>Eukaryota</taxon>
        <taxon>Metazoa</taxon>
        <taxon>Ecdysozoa</taxon>
        <taxon>Arthropoda</taxon>
        <taxon>Hexapoda</taxon>
        <taxon>Insecta</taxon>
        <taxon>Pterygota</taxon>
        <taxon>Neoptera</taxon>
        <taxon>Paraneoptera</taxon>
        <taxon>Hemiptera</taxon>
        <taxon>Sternorrhyncha</taxon>
        <taxon>Aphidomorpha</taxon>
        <taxon>Aphidoidea</taxon>
        <taxon>Aphididae</taxon>
        <taxon>Aphidini</taxon>
        <taxon>Schizaphis</taxon>
    </lineage>
</organism>
<reference evidence="2" key="1">
    <citation type="submission" date="2018-04" db="EMBL/GenBank/DDBJ databases">
        <title>Transcriptome of Schizaphis graminum biotype I.</title>
        <authorList>
            <person name="Scully E.D."/>
            <person name="Geib S.M."/>
            <person name="Palmer N.A."/>
            <person name="Koch K."/>
            <person name="Bradshaw J."/>
            <person name="Heng-Moss T."/>
            <person name="Sarath G."/>
        </authorList>
    </citation>
    <scope>NUCLEOTIDE SEQUENCE</scope>
</reference>
<gene>
    <name evidence="2" type="ORF">g.113422</name>
</gene>
<protein>
    <submittedName>
        <fullName evidence="2">Uncharacterized protein</fullName>
    </submittedName>
</protein>
<accession>A0A2S2NY92</accession>
<dbReference type="AlphaFoldDB" id="A0A2S2NY92"/>
<dbReference type="EMBL" id="GGMR01009570">
    <property type="protein sequence ID" value="MBY22189.1"/>
    <property type="molecule type" value="Transcribed_RNA"/>
</dbReference>
<evidence type="ECO:0000313" key="2">
    <source>
        <dbReference type="EMBL" id="MBY22189.1"/>
    </source>
</evidence>
<proteinExistence type="predicted"/>
<feature type="region of interest" description="Disordered" evidence="1">
    <location>
        <begin position="1"/>
        <end position="46"/>
    </location>
</feature>
<feature type="compositionally biased region" description="Polar residues" evidence="1">
    <location>
        <begin position="31"/>
        <end position="43"/>
    </location>
</feature>